<dbReference type="InterPro" id="IPR001895">
    <property type="entry name" value="RASGEF_cat_dom"/>
</dbReference>
<evidence type="ECO:0000259" key="4">
    <source>
        <dbReference type="PROSITE" id="PS50009"/>
    </source>
</evidence>
<dbReference type="SMART" id="SM00750">
    <property type="entry name" value="KIND"/>
    <property type="match status" value="2"/>
</dbReference>
<feature type="compositionally biased region" description="Acidic residues" evidence="3">
    <location>
        <begin position="255"/>
        <end position="268"/>
    </location>
</feature>
<dbReference type="CDD" id="cd06224">
    <property type="entry name" value="REM"/>
    <property type="match status" value="1"/>
</dbReference>
<dbReference type="RefSeq" id="XP_042565548.1">
    <property type="nucleotide sequence ID" value="XM_042709614.1"/>
</dbReference>
<feature type="region of interest" description="Disordered" evidence="3">
    <location>
        <begin position="633"/>
        <end position="655"/>
    </location>
</feature>
<protein>
    <submittedName>
        <fullName evidence="8">Kinase non-catalytic C-lobe domain-containing protein 1</fullName>
    </submittedName>
</protein>
<dbReference type="KEGG" id="char:105893424"/>
<dbReference type="PROSITE" id="PS50009">
    <property type="entry name" value="RASGEF_CAT"/>
    <property type="match status" value="1"/>
</dbReference>
<dbReference type="GO" id="GO:0048814">
    <property type="term" value="P:regulation of dendrite morphogenesis"/>
    <property type="evidence" value="ECO:0007669"/>
    <property type="project" value="TreeGrafter"/>
</dbReference>
<dbReference type="SMART" id="SM00147">
    <property type="entry name" value="RasGEF"/>
    <property type="match status" value="1"/>
</dbReference>
<dbReference type="InterPro" id="IPR011019">
    <property type="entry name" value="KIND_dom"/>
</dbReference>
<dbReference type="SMART" id="SM00229">
    <property type="entry name" value="RasGEFN"/>
    <property type="match status" value="1"/>
</dbReference>
<feature type="region of interest" description="Disordered" evidence="3">
    <location>
        <begin position="250"/>
        <end position="294"/>
    </location>
</feature>
<feature type="compositionally biased region" description="Basic and acidic residues" evidence="3">
    <location>
        <begin position="1047"/>
        <end position="1064"/>
    </location>
</feature>
<dbReference type="GO" id="GO:0032045">
    <property type="term" value="C:guanyl-nucleotide exchange factor complex"/>
    <property type="evidence" value="ECO:0007669"/>
    <property type="project" value="TreeGrafter"/>
</dbReference>
<dbReference type="GO" id="GO:0005085">
    <property type="term" value="F:guanyl-nucleotide exchange factor activity"/>
    <property type="evidence" value="ECO:0007669"/>
    <property type="project" value="UniProtKB-KW"/>
</dbReference>
<feature type="region of interest" description="Disordered" evidence="3">
    <location>
        <begin position="1033"/>
        <end position="1202"/>
    </location>
</feature>
<organism evidence="7 8">
    <name type="scientific">Clupea harengus</name>
    <name type="common">Atlantic herring</name>
    <dbReference type="NCBI Taxonomy" id="7950"/>
    <lineage>
        <taxon>Eukaryota</taxon>
        <taxon>Metazoa</taxon>
        <taxon>Chordata</taxon>
        <taxon>Craniata</taxon>
        <taxon>Vertebrata</taxon>
        <taxon>Euteleostomi</taxon>
        <taxon>Actinopterygii</taxon>
        <taxon>Neopterygii</taxon>
        <taxon>Teleostei</taxon>
        <taxon>Clupei</taxon>
        <taxon>Clupeiformes</taxon>
        <taxon>Clupeoidei</taxon>
        <taxon>Clupeidae</taxon>
        <taxon>Clupea</taxon>
    </lineage>
</organism>
<evidence type="ECO:0000313" key="7">
    <source>
        <dbReference type="Proteomes" id="UP000515152"/>
    </source>
</evidence>
<keyword evidence="7" id="KW-1185">Reference proteome</keyword>
<feature type="compositionally biased region" description="Polar residues" evidence="3">
    <location>
        <begin position="308"/>
        <end position="321"/>
    </location>
</feature>
<feature type="region of interest" description="Disordered" evidence="3">
    <location>
        <begin position="711"/>
        <end position="816"/>
    </location>
</feature>
<evidence type="ECO:0000256" key="2">
    <source>
        <dbReference type="PROSITE-ProRule" id="PRU00168"/>
    </source>
</evidence>
<name>A0A8M1KSY9_CLUHA</name>
<feature type="compositionally biased region" description="Gly residues" evidence="3">
    <location>
        <begin position="1137"/>
        <end position="1147"/>
    </location>
</feature>
<keyword evidence="2" id="KW-0344">Guanine-nucleotide releasing factor</keyword>
<dbReference type="GeneID" id="105893424"/>
<feature type="compositionally biased region" description="Polar residues" evidence="3">
    <location>
        <begin position="722"/>
        <end position="736"/>
    </location>
</feature>
<feature type="compositionally biased region" description="Basic and acidic residues" evidence="3">
    <location>
        <begin position="1086"/>
        <end position="1095"/>
    </location>
</feature>
<feature type="compositionally biased region" description="Polar residues" evidence="3">
    <location>
        <begin position="900"/>
        <end position="924"/>
    </location>
</feature>
<dbReference type="PANTHER" id="PTHR21560">
    <property type="entry name" value="VERY KIND PROTEIN"/>
    <property type="match status" value="1"/>
</dbReference>
<proteinExistence type="predicted"/>
<dbReference type="PROSITE" id="PS51377">
    <property type="entry name" value="KIND"/>
    <property type="match status" value="2"/>
</dbReference>
<keyword evidence="8" id="KW-0808">Transferase</keyword>
<feature type="compositionally biased region" description="Gly residues" evidence="3">
    <location>
        <begin position="1178"/>
        <end position="1187"/>
    </location>
</feature>
<feature type="domain" description="KIND" evidence="6">
    <location>
        <begin position="35"/>
        <end position="215"/>
    </location>
</feature>
<dbReference type="Proteomes" id="UP000515152">
    <property type="component" value="Chromosome 13"/>
</dbReference>
<dbReference type="Pfam" id="PF00618">
    <property type="entry name" value="RasGEF_N"/>
    <property type="match status" value="1"/>
</dbReference>
<dbReference type="FunFam" id="1.10.510.10:FF:000529">
    <property type="entry name" value="Kinase non-catalytic C-lobe domain-containing 1"/>
    <property type="match status" value="1"/>
</dbReference>
<feature type="compositionally biased region" description="Acidic residues" evidence="3">
    <location>
        <begin position="422"/>
        <end position="433"/>
    </location>
</feature>
<gene>
    <name evidence="8" type="primary">LOC105893424</name>
</gene>
<dbReference type="PROSITE" id="PS50212">
    <property type="entry name" value="RASGEF_NTER"/>
    <property type="match status" value="1"/>
</dbReference>
<dbReference type="InterPro" id="IPR000651">
    <property type="entry name" value="Ras-like_Gua-exchang_fac_N"/>
</dbReference>
<dbReference type="GO" id="GO:0007264">
    <property type="term" value="P:small GTPase-mediated signal transduction"/>
    <property type="evidence" value="ECO:0007669"/>
    <property type="project" value="InterPro"/>
</dbReference>
<keyword evidence="8" id="KW-0418">Kinase</keyword>
<dbReference type="Pfam" id="PF00617">
    <property type="entry name" value="RasGEF"/>
    <property type="match status" value="1"/>
</dbReference>
<feature type="domain" description="KIND" evidence="6">
    <location>
        <begin position="474"/>
        <end position="638"/>
    </location>
</feature>
<reference evidence="8" key="1">
    <citation type="submission" date="2025-08" db="UniProtKB">
        <authorList>
            <consortium name="RefSeq"/>
        </authorList>
    </citation>
    <scope>IDENTIFICATION</scope>
</reference>
<feature type="region of interest" description="Disordered" evidence="3">
    <location>
        <begin position="308"/>
        <end position="331"/>
    </location>
</feature>
<evidence type="ECO:0000259" key="6">
    <source>
        <dbReference type="PROSITE" id="PS51377"/>
    </source>
</evidence>
<dbReference type="GO" id="GO:0030425">
    <property type="term" value="C:dendrite"/>
    <property type="evidence" value="ECO:0007669"/>
    <property type="project" value="TreeGrafter"/>
</dbReference>
<feature type="domain" description="N-terminal Ras-GEF" evidence="5">
    <location>
        <begin position="1392"/>
        <end position="1521"/>
    </location>
</feature>
<evidence type="ECO:0000256" key="1">
    <source>
        <dbReference type="ARBA" id="ARBA00022737"/>
    </source>
</evidence>
<dbReference type="PANTHER" id="PTHR21560:SF0">
    <property type="entry name" value="KINASE NON-CATALYTIC C-LOBE DOMAIN-CONTAINING PROTEIN 1"/>
    <property type="match status" value="1"/>
</dbReference>
<dbReference type="GO" id="GO:0043025">
    <property type="term" value="C:neuronal cell body"/>
    <property type="evidence" value="ECO:0007669"/>
    <property type="project" value="TreeGrafter"/>
</dbReference>
<keyword evidence="1" id="KW-0677">Repeat</keyword>
<sequence length="1893" mass="206638">MGTFVTAAVAYGEEEDEEEYESEHLPPLLEDEENVSLADILSLRDSCLSEEDVLAVCVECVCSLQGIALSPLFHTLCLTPDTLAFNAHGNVCFMEQLSDDPEGSFVPPEFDRTGSTFEGHVYSLGCTLRAALDFVIEPELKAELGAETKRLLEQMQQESPEDRPRPQDILSLGELRLTSSSSLTICRKLSSIGRRVLSIESVATLQDRWETSWESHWRQVKACQLFSEQSSADRCSGLMENHISDWGAAGSCADDAQEDDVDDDDDDQPLLQYHCSRPSSWRPAAEKENSDNGLLGREAGALEGAEAFQTQGDSRSQNSSPVHCRAPARRKQPWAVLNRSWSVPDSNNLPPAALSPPPHPDISSHVDDLTEIGAEQPSSARPLIWNKAPQRGSASAPPEENSGPEVSRVCTHTPSDTSGDGAVDDWSEQEAEGDQTSPSSSSTETERNNGMYSSNNHMTKSMLCLNEESQDEWVSLRELLSRCSRPLSVKELWALCYTSLATLQTYIDFPAYLCLDTVYVGCEGEILFLKPKNTGSCDAFYLAPEYLEHGIVTEKACVYGVAAILWATAKFSLSPHHKLAMPRKLKRLLLEMAKRTPIERPTIVMAKKSCRDYLSRQGTTAEAVWTQLIDRVHKSPSGRPGEAHSSLGRGQRSEPEVKAAFKPIASEGRLAPVSGPLPHSYPISMATHLPEAFTSPATHFTPIVLVRNERTDQEPPVADAGSETTTNGVLTRSDSSYLGGPDVTATPPHASGSPLADTGTDQKQADRGGASYTVAGVTQDDHSSSSSSSSSSRTLVSSAPPDHHLIDSTPPANQDSDAQVAVLPSSCLSVFNNFLLQQDLQTGRITLLPVQIATAQTLTGPHLSSLPLYAGSIQGQISDQHISDAISGSSINATGCPCTATSHRQTESSPACSNAPTPHAQTGRPQVKATPRHHQPHPSWSTPRPTHWPSLQHVIGLIREQFAYDGYLENGVQDLAMGEYIFSLRDLQFETFCRVIAEKFPDLYWEEELLVMLHCAVNHNLLSVASNEPAPSKAVERAALSPQSAGWRDHRPQAERSPLDHDANRPLALSLNGPAIDLSKPPPNREAVKTTDLRTADSTLAPKSAEETTTAPCLQGGTVEVTSEESRGHGGTVEVRGVGGSLGGLMEGAGSPAVEASDESPSEAEPLSPSEGWEDLGCPGGPGGPVGQLGPRDSGSGQLYHDSSVDMEDADSLCSNSLGAPGLTRGPQGLCCHRPAWALALHGEDCFGQEVVKYAGQLGRHGNGNGSPSLDNKTQELQQQMTIETRNMRKTRNFHHKLVQQERKNKGSDAKVMLSKLKIQFEELQMKVEFLDTVRKYLEVLCLDQQGVDVALLPSLAMTGSGGLELWPQDDPALLTLLPEARRGKGGLAGSGSGLVVSGTPLGLMSYLYARDAHIEGYIQQFLYTYRYFCKPEDLLQFLMDTFRRVAGENHDDPSSDATKVFNRTLDLLHCWVEDCQLVDFPSKSRLQHTLTTFLCSEVAPLDSQGESLLSILQGGPEKRWSQGEPAPCWSPDCALEDGDTLCRRSSVDEGGKKSFQWRVSRVVEPQPKEPVYSIAAVLPRPCYSSLLKQLAPSPYLRAEERLPFSQQQHSALHTAQQLTLLEQEMFQSCHPVHFLNSRAQGVRDKAAGVSRCASSEAGPAEGASHILSEASPQESPLLQLLRYANSVSNWVSAEIVICDSVKAQTALLAKFLSVAKCCYESRNFATAMQILTGLENVIIRQLPAWKHLSVKVCGILEDLRAVQVFLRSDSLCLMEGERLRVKPSLPEAHVLALHLQQLEIGAFTLTSGAYKWPKLRAIARVVSQVNAFQEFPYTYTLDLELQAYLRVRISRLGSCDVPLLAADNEANFHQLPIDRHSRRIHETLRRVKSTFQ</sequence>
<evidence type="ECO:0000313" key="8">
    <source>
        <dbReference type="RefSeq" id="XP_042565548.1"/>
    </source>
</evidence>
<feature type="domain" description="Ras-GEF" evidence="4">
    <location>
        <begin position="1611"/>
        <end position="1863"/>
    </location>
</feature>
<evidence type="ECO:0000259" key="5">
    <source>
        <dbReference type="PROSITE" id="PS50212"/>
    </source>
</evidence>
<dbReference type="InterPro" id="IPR029899">
    <property type="entry name" value="KNDC1"/>
</dbReference>
<dbReference type="OrthoDB" id="10254377at2759"/>
<accession>A0A8M1KSY9</accession>
<feature type="region of interest" description="Disordered" evidence="3">
    <location>
        <begin position="344"/>
        <end position="454"/>
    </location>
</feature>
<evidence type="ECO:0000256" key="3">
    <source>
        <dbReference type="SAM" id="MobiDB-lite"/>
    </source>
</evidence>
<feature type="region of interest" description="Disordered" evidence="3">
    <location>
        <begin position="900"/>
        <end position="946"/>
    </location>
</feature>
<dbReference type="GO" id="GO:0016301">
    <property type="term" value="F:kinase activity"/>
    <property type="evidence" value="ECO:0007669"/>
    <property type="project" value="UniProtKB-KW"/>
</dbReference>